<feature type="region of interest" description="Disordered" evidence="2">
    <location>
        <begin position="1"/>
        <end position="166"/>
    </location>
</feature>
<sequence>MAHRPKSPSRIPIPRSPSPAARSRTHKLLRTSLPSHDKPDSKSKPEAAKTEVAPAPAPQTPPDIDVHPADETATETGVGNATTASTPPAPLVTFNRDSSRASSASPVPSITVSVPDSPEQPQPPSPPSRTSSASSNIGGGLHPRRARSLSAGSGSSPTRSAKGPAAMDMRAMAVLCGVPEHGRAVNTIRDLKSEIEELNERVEQGERREDEFAALVQKESEGRQELEARRAEVLRLRMEVEQGQNREVQFAALVLKEKGGWKHFEESQAEAAKLQARFEQLVKEKEESHAEVARLQAQVEQIGRERDEQAALVAKDKEGSQYLEKSHSETQKLQEHVEQISRERDELLRAKRTAVRELDRLKREREREKRECSVAEHTTLHQRLRAFEREREEAAKARLCSMPVHHQFLKQYADKVKEMDREMLALTATNKKLEAREVCTLPIHAIILEEYKDEVIRMDRVIQANEKLLEEKDAAIAAAKASAQEGSQEMEDAKERETRAAKLEACEERLENAKAKFRKDIQSAIDELARQETDTDAWIAHIAQRDVYTREITDEDLERLHKTFQDRTNGLRELKRTILDPSEKRVEREDEEQKRRLEECLLKRDEAVTRATAVIERLRTALKERDVEMTALKKGAKISIDQSKIDPERFDLKWELENKYHGLQVYEGRLNQIDQNEMLKKIEEEIGGKMKGTGDGLMRSTGGPSKN</sequence>
<evidence type="ECO:0000313" key="3">
    <source>
        <dbReference type="EMBL" id="KAK8240138.1"/>
    </source>
</evidence>
<feature type="compositionally biased region" description="Polar residues" evidence="2">
    <location>
        <begin position="74"/>
        <end position="86"/>
    </location>
</feature>
<feature type="compositionally biased region" description="Low complexity" evidence="2">
    <location>
        <begin position="148"/>
        <end position="161"/>
    </location>
</feature>
<feature type="coiled-coil region" evidence="1">
    <location>
        <begin position="264"/>
        <end position="378"/>
    </location>
</feature>
<keyword evidence="1" id="KW-0175">Coiled coil</keyword>
<feature type="compositionally biased region" description="Low complexity" evidence="2">
    <location>
        <begin position="100"/>
        <end position="117"/>
    </location>
</feature>
<evidence type="ECO:0000256" key="2">
    <source>
        <dbReference type="SAM" id="MobiDB-lite"/>
    </source>
</evidence>
<dbReference type="Proteomes" id="UP001492380">
    <property type="component" value="Unassembled WGS sequence"/>
</dbReference>
<accession>A0ABR1YW03</accession>
<evidence type="ECO:0000256" key="1">
    <source>
        <dbReference type="SAM" id="Coils"/>
    </source>
</evidence>
<protein>
    <submittedName>
        <fullName evidence="3">Uncharacterized protein</fullName>
    </submittedName>
</protein>
<keyword evidence="4" id="KW-1185">Reference proteome</keyword>
<gene>
    <name evidence="3" type="ORF">HDK90DRAFT_174071</name>
</gene>
<comment type="caution">
    <text evidence="3">The sequence shown here is derived from an EMBL/GenBank/DDBJ whole genome shotgun (WGS) entry which is preliminary data.</text>
</comment>
<name>A0ABR1YW03_9PEZI</name>
<proteinExistence type="predicted"/>
<feature type="coiled-coil region" evidence="1">
    <location>
        <begin position="181"/>
        <end position="215"/>
    </location>
</feature>
<dbReference type="EMBL" id="JBBWRZ010000003">
    <property type="protein sequence ID" value="KAK8240138.1"/>
    <property type="molecule type" value="Genomic_DNA"/>
</dbReference>
<evidence type="ECO:0000313" key="4">
    <source>
        <dbReference type="Proteomes" id="UP001492380"/>
    </source>
</evidence>
<organism evidence="3 4">
    <name type="scientific">Phyllosticta capitalensis</name>
    <dbReference type="NCBI Taxonomy" id="121624"/>
    <lineage>
        <taxon>Eukaryota</taxon>
        <taxon>Fungi</taxon>
        <taxon>Dikarya</taxon>
        <taxon>Ascomycota</taxon>
        <taxon>Pezizomycotina</taxon>
        <taxon>Dothideomycetes</taxon>
        <taxon>Dothideomycetes incertae sedis</taxon>
        <taxon>Botryosphaeriales</taxon>
        <taxon>Phyllostictaceae</taxon>
        <taxon>Phyllosticta</taxon>
    </lineage>
</organism>
<reference evidence="3 4" key="1">
    <citation type="submission" date="2024-04" db="EMBL/GenBank/DDBJ databases">
        <title>Phyllosticta paracitricarpa is synonymous to the EU quarantine fungus P. citricarpa based on phylogenomic analyses.</title>
        <authorList>
            <consortium name="Lawrence Berkeley National Laboratory"/>
            <person name="Van Ingen-Buijs V.A."/>
            <person name="Van Westerhoven A.C."/>
            <person name="Haridas S."/>
            <person name="Skiadas P."/>
            <person name="Martin F."/>
            <person name="Groenewald J.Z."/>
            <person name="Crous P.W."/>
            <person name="Seidl M.F."/>
        </authorList>
    </citation>
    <scope>NUCLEOTIDE SEQUENCE [LARGE SCALE GENOMIC DNA]</scope>
    <source>
        <strain evidence="3 4">CBS 123374</strain>
    </source>
</reference>
<feature type="compositionally biased region" description="Pro residues" evidence="2">
    <location>
        <begin position="118"/>
        <end position="127"/>
    </location>
</feature>
<feature type="region of interest" description="Disordered" evidence="2">
    <location>
        <begin position="685"/>
        <end position="707"/>
    </location>
</feature>
<feature type="coiled-coil region" evidence="1">
    <location>
        <begin position="476"/>
        <end position="534"/>
    </location>
</feature>
<feature type="coiled-coil region" evidence="1">
    <location>
        <begin position="409"/>
        <end position="436"/>
    </location>
</feature>
<feature type="compositionally biased region" description="Low complexity" evidence="2">
    <location>
        <begin position="8"/>
        <end position="22"/>
    </location>
</feature>
<feature type="compositionally biased region" description="Basic and acidic residues" evidence="2">
    <location>
        <begin position="35"/>
        <end position="49"/>
    </location>
</feature>